<evidence type="ECO:0000256" key="1">
    <source>
        <dbReference type="SAM" id="MobiDB-lite"/>
    </source>
</evidence>
<comment type="caution">
    <text evidence="2">The sequence shown here is derived from an EMBL/GenBank/DDBJ whole genome shotgun (WGS) entry which is preliminary data.</text>
</comment>
<protein>
    <submittedName>
        <fullName evidence="2">Uncharacterized protein</fullName>
    </submittedName>
</protein>
<dbReference type="EMBL" id="LZPO01027388">
    <property type="protein sequence ID" value="OBS78771.1"/>
    <property type="molecule type" value="Genomic_DNA"/>
</dbReference>
<sequence>DIVSNPEQPAAEEQEDSNSSFNEHLKENKTADPVDSSHLGTCGSISQVIEQLPQPHRTSRYTTV</sequence>
<dbReference type="Proteomes" id="UP000092124">
    <property type="component" value="Unassembled WGS sequence"/>
</dbReference>
<accession>A0A1A6HKG2</accession>
<evidence type="ECO:0000313" key="2">
    <source>
        <dbReference type="EMBL" id="OBS78771.1"/>
    </source>
</evidence>
<feature type="compositionally biased region" description="Basic and acidic residues" evidence="1">
    <location>
        <begin position="23"/>
        <end position="32"/>
    </location>
</feature>
<proteinExistence type="predicted"/>
<reference evidence="2 3" key="1">
    <citation type="submission" date="2016-06" db="EMBL/GenBank/DDBJ databases">
        <title>The Draft Genome Sequence and Annotation of the Desert Woodrat Neotoma lepida.</title>
        <authorList>
            <person name="Campbell M."/>
            <person name="Oakeson K.F."/>
            <person name="Yandell M."/>
            <person name="Halpert J.R."/>
            <person name="Dearing D."/>
        </authorList>
    </citation>
    <scope>NUCLEOTIDE SEQUENCE [LARGE SCALE GENOMIC DNA]</scope>
    <source>
        <strain evidence="2">417</strain>
        <tissue evidence="2">Liver</tissue>
    </source>
</reference>
<evidence type="ECO:0000313" key="3">
    <source>
        <dbReference type="Proteomes" id="UP000092124"/>
    </source>
</evidence>
<gene>
    <name evidence="2" type="ORF">A6R68_18856</name>
</gene>
<dbReference type="OrthoDB" id="9950417at2759"/>
<dbReference type="STRING" id="56216.A0A1A6HKG2"/>
<dbReference type="AlphaFoldDB" id="A0A1A6HKG2"/>
<keyword evidence="3" id="KW-1185">Reference proteome</keyword>
<organism evidence="2 3">
    <name type="scientific">Neotoma lepida</name>
    <name type="common">Desert woodrat</name>
    <dbReference type="NCBI Taxonomy" id="56216"/>
    <lineage>
        <taxon>Eukaryota</taxon>
        <taxon>Metazoa</taxon>
        <taxon>Chordata</taxon>
        <taxon>Craniata</taxon>
        <taxon>Vertebrata</taxon>
        <taxon>Euteleostomi</taxon>
        <taxon>Mammalia</taxon>
        <taxon>Eutheria</taxon>
        <taxon>Euarchontoglires</taxon>
        <taxon>Glires</taxon>
        <taxon>Rodentia</taxon>
        <taxon>Myomorpha</taxon>
        <taxon>Muroidea</taxon>
        <taxon>Cricetidae</taxon>
        <taxon>Neotominae</taxon>
        <taxon>Neotoma</taxon>
    </lineage>
</organism>
<feature type="region of interest" description="Disordered" evidence="1">
    <location>
        <begin position="1"/>
        <end position="41"/>
    </location>
</feature>
<name>A0A1A6HKG2_NEOLE</name>
<feature type="non-terminal residue" evidence="2">
    <location>
        <position position="1"/>
    </location>
</feature>